<keyword evidence="4" id="KW-0812">Transmembrane</keyword>
<dbReference type="InterPro" id="IPR018247">
    <property type="entry name" value="EF_Hand_1_Ca_BS"/>
</dbReference>
<dbReference type="SUPFAM" id="SSF53448">
    <property type="entry name" value="Nucleotide-diphospho-sugar transferases"/>
    <property type="match status" value="1"/>
</dbReference>
<reference evidence="13 14" key="1">
    <citation type="submission" date="2020-08" db="EMBL/GenBank/DDBJ databases">
        <authorList>
            <person name="Hejnol A."/>
        </authorList>
    </citation>
    <scope>NUCLEOTIDE SEQUENCE [LARGE SCALE GENOMIC DNA]</scope>
</reference>
<dbReference type="GO" id="GO:0032580">
    <property type="term" value="C:Golgi cisterna membrane"/>
    <property type="evidence" value="ECO:0007669"/>
    <property type="project" value="UniProtKB-SubCell"/>
</dbReference>
<dbReference type="GO" id="GO:0005509">
    <property type="term" value="F:calcium ion binding"/>
    <property type="evidence" value="ECO:0007669"/>
    <property type="project" value="InterPro"/>
</dbReference>
<feature type="domain" description="EF-hand" evidence="12">
    <location>
        <begin position="438"/>
        <end position="473"/>
    </location>
</feature>
<evidence type="ECO:0000313" key="13">
    <source>
        <dbReference type="EMBL" id="CAD5116070.1"/>
    </source>
</evidence>
<dbReference type="InterPro" id="IPR008428">
    <property type="entry name" value="Chond_GalNAc"/>
</dbReference>
<dbReference type="AlphaFoldDB" id="A0A7I8VID4"/>
<dbReference type="CDD" id="cd00051">
    <property type="entry name" value="EFh"/>
    <property type="match status" value="1"/>
</dbReference>
<dbReference type="Pfam" id="PF05679">
    <property type="entry name" value="CHGN"/>
    <property type="match status" value="1"/>
</dbReference>
<feature type="region of interest" description="Disordered" evidence="11">
    <location>
        <begin position="63"/>
        <end position="94"/>
    </location>
</feature>
<dbReference type="InterPro" id="IPR011992">
    <property type="entry name" value="EF-hand-dom_pair"/>
</dbReference>
<dbReference type="PANTHER" id="PTHR12369">
    <property type="entry name" value="CHONDROITIN SYNTHASE"/>
    <property type="match status" value="1"/>
</dbReference>
<keyword evidence="9" id="KW-0472">Membrane</keyword>
<comment type="subcellular location">
    <subcellularLocation>
        <location evidence="1 10">Golgi apparatus</location>
        <location evidence="1 10">Golgi stack membrane</location>
        <topology evidence="1 10">Single-pass type II membrane protein</topology>
    </subcellularLocation>
</comment>
<dbReference type="Pfam" id="PF13516">
    <property type="entry name" value="LRR_6"/>
    <property type="match status" value="5"/>
</dbReference>
<dbReference type="EC" id="2.4.1.-" evidence="10"/>
<dbReference type="OrthoDB" id="18598at2759"/>
<evidence type="ECO:0000256" key="11">
    <source>
        <dbReference type="SAM" id="MobiDB-lite"/>
    </source>
</evidence>
<dbReference type="SMART" id="SM00054">
    <property type="entry name" value="EFh"/>
    <property type="match status" value="2"/>
</dbReference>
<sequence>MSVSRAQIRAAEAYCKRQRGNVNVKKINRERKKTDTKSKVFPSDGFQTTDFALNRSFNSRKQSLYRPWSPSDYLSQTSTSDGDDDSDSEKTREEPSKVLYCRMCAHLKIPPAKIFFRNLTKNQISVSYRILGPEGAKACAAALSENAHVETFDMTGNEIGNRGARYMAEMLHENVYLTSLILAENGISGEGLNLLSQVLPLNKTLKSFDISGNDLTEKDSTAIAHIIKFSTTLKELKVSHNVFAEKGGIELGPAIADSESVQHLDLSWNHLRLKGAIAVADGIKKSVTLLSVNISWNGFYLPGSRALCRMLEENEVLQELDISSNRLNRECIEVICNGLKKNKTLKVLKINSNPMTGDGAIHLIQTIQNNPQIAIRELDLSGQTVDKLFLNTVIEAEKARGELIVRHGVVFGHTDTSQEATEFVNDDPMMVLMEYTRQMNMRLVDLFTSLDADGSASLTRQEFRDGLLSVNIPLSSRCLDRLINKLDMDGDGEVDFSELMVGQKDHRRKIAQIQSDPDGSGNDELRKIAEKITKLLEQRKKIWSMEREKAKRRKEEEKLKKIANMTMMANVLKKGKSKSKKCSMYMIGNCNTKRASNFVKKSLYIGVLSTANFLDTRAKACQKTWGSTKGATVKFYAQSDHHDESIVKLSSDIDDSVYPPQKKSFRMLQHMCRLSDSYEWFMRADDDSYIKIEQLIKFLNGIDSNQLHYIGQAGFGRMDEKLGLGTSIYCMGGPGVIFSSVLLQKVCPHIESCLGNITSKHEDTEIGRCINRHIGINCTSAYDLRQLFYFHYAERSGSFSGPLDGLVASIMKNAITLHPIKRKEYFYRFHFRLLGIKAIDLRAKIQKLKTNFKNTKTSKQSVNTWFSLEYNTIVTHQQIVPKKRLPEPWRAFFKNIYGNIFVNLKTELLNLTVDISKFNDKQTKAYYTYNPISGITCHFALHFESRNKLNRKRRLLVEQKFTLPEIRIIENKPTTKNKTRNHFIWPVFSPSTLQSKKPNRYIQLVISLSNRYSTFKRFIECLSRVVFPSKKFHANLFVALAANNTEDTNEKIIELIKKTQNLFPNREIKYTIIDKPFSRGYFLQKAADYFPDTTLLGVFDVDLVITEGVIRRLIDNTIAGKQVYFPIFFSHFNPNVTGNKSFENENIHDSQGTWRSTSYGVVGIYAGDLRKIGGFNIKINGWGTEDIDFAEKVIGHNLTVFRSIDKNMIHLYHPIRCLVNNAIQENMCTGIRSVISGSQNYLVSLLTDKRHKKIYNRSPLYIKKKKKRG</sequence>
<keyword evidence="6 10" id="KW-0735">Signal-anchor</keyword>
<evidence type="ECO:0000256" key="2">
    <source>
        <dbReference type="ARBA" id="ARBA00009239"/>
    </source>
</evidence>
<feature type="domain" description="EF-hand" evidence="12">
    <location>
        <begin position="474"/>
        <end position="509"/>
    </location>
</feature>
<evidence type="ECO:0000256" key="6">
    <source>
        <dbReference type="ARBA" id="ARBA00022968"/>
    </source>
</evidence>
<dbReference type="InterPro" id="IPR032675">
    <property type="entry name" value="LRR_dom_sf"/>
</dbReference>
<accession>A0A7I8VID4</accession>
<evidence type="ECO:0000256" key="1">
    <source>
        <dbReference type="ARBA" id="ARBA00004447"/>
    </source>
</evidence>
<dbReference type="InterPro" id="IPR002048">
    <property type="entry name" value="EF_hand_dom"/>
</dbReference>
<evidence type="ECO:0000256" key="9">
    <source>
        <dbReference type="ARBA" id="ARBA00023136"/>
    </source>
</evidence>
<dbReference type="InterPro" id="IPR051227">
    <property type="entry name" value="CS_glycosyltransferase"/>
</dbReference>
<evidence type="ECO:0000313" key="14">
    <source>
        <dbReference type="Proteomes" id="UP000549394"/>
    </source>
</evidence>
<dbReference type="PROSITE" id="PS00018">
    <property type="entry name" value="EF_HAND_1"/>
    <property type="match status" value="1"/>
</dbReference>
<protein>
    <recommendedName>
        <fullName evidence="10">Hexosyltransferase</fullName>
        <ecNumber evidence="10">2.4.1.-</ecNumber>
    </recommendedName>
</protein>
<dbReference type="SUPFAM" id="SSF47473">
    <property type="entry name" value="EF-hand"/>
    <property type="match status" value="1"/>
</dbReference>
<evidence type="ECO:0000256" key="8">
    <source>
        <dbReference type="ARBA" id="ARBA00023034"/>
    </source>
</evidence>
<dbReference type="Gene3D" id="3.90.550.10">
    <property type="entry name" value="Spore Coat Polysaccharide Biosynthesis Protein SpsA, Chain A"/>
    <property type="match status" value="1"/>
</dbReference>
<keyword evidence="7" id="KW-1133">Transmembrane helix</keyword>
<dbReference type="SMART" id="SM00368">
    <property type="entry name" value="LRR_RI"/>
    <property type="match status" value="8"/>
</dbReference>
<dbReference type="Gene3D" id="1.10.238.10">
    <property type="entry name" value="EF-hand"/>
    <property type="match status" value="1"/>
</dbReference>
<dbReference type="GO" id="GO:0047238">
    <property type="term" value="F:glucuronosyl-N-acetylgalactosaminyl-proteoglycan 4-beta-N-acetylgalactosaminyltransferase activity"/>
    <property type="evidence" value="ECO:0007669"/>
    <property type="project" value="TreeGrafter"/>
</dbReference>
<dbReference type="Gene3D" id="3.90.550.50">
    <property type="match status" value="1"/>
</dbReference>
<evidence type="ECO:0000256" key="3">
    <source>
        <dbReference type="ARBA" id="ARBA00022679"/>
    </source>
</evidence>
<keyword evidence="3 10" id="KW-0808">Transferase</keyword>
<organism evidence="13 14">
    <name type="scientific">Dimorphilus gyrociliatus</name>
    <dbReference type="NCBI Taxonomy" id="2664684"/>
    <lineage>
        <taxon>Eukaryota</taxon>
        <taxon>Metazoa</taxon>
        <taxon>Spiralia</taxon>
        <taxon>Lophotrochozoa</taxon>
        <taxon>Annelida</taxon>
        <taxon>Polychaeta</taxon>
        <taxon>Polychaeta incertae sedis</taxon>
        <taxon>Dinophilidae</taxon>
        <taxon>Dimorphilus</taxon>
    </lineage>
</organism>
<dbReference type="Proteomes" id="UP000549394">
    <property type="component" value="Unassembled WGS sequence"/>
</dbReference>
<dbReference type="InterPro" id="IPR029044">
    <property type="entry name" value="Nucleotide-diphossugar_trans"/>
</dbReference>
<keyword evidence="8 10" id="KW-0333">Golgi apparatus</keyword>
<evidence type="ECO:0000259" key="12">
    <source>
        <dbReference type="PROSITE" id="PS50222"/>
    </source>
</evidence>
<evidence type="ECO:0000256" key="4">
    <source>
        <dbReference type="ARBA" id="ARBA00022692"/>
    </source>
</evidence>
<keyword evidence="14" id="KW-1185">Reference proteome</keyword>
<dbReference type="PROSITE" id="PS50222">
    <property type="entry name" value="EF_HAND_2"/>
    <property type="match status" value="2"/>
</dbReference>
<comment type="similarity">
    <text evidence="2 10">Belongs to the chondroitin N-acetylgalactosaminyltransferase family.</text>
</comment>
<evidence type="ECO:0000256" key="10">
    <source>
        <dbReference type="RuleBase" id="RU364016"/>
    </source>
</evidence>
<dbReference type="Gene3D" id="3.80.10.10">
    <property type="entry name" value="Ribonuclease Inhibitor"/>
    <property type="match status" value="3"/>
</dbReference>
<dbReference type="EMBL" id="CAJFCJ010000006">
    <property type="protein sequence ID" value="CAD5116070.1"/>
    <property type="molecule type" value="Genomic_DNA"/>
</dbReference>
<dbReference type="InterPro" id="IPR001611">
    <property type="entry name" value="Leu-rich_rpt"/>
</dbReference>
<evidence type="ECO:0000256" key="5">
    <source>
        <dbReference type="ARBA" id="ARBA00022837"/>
    </source>
</evidence>
<gene>
    <name evidence="13" type="ORF">DGYR_LOCUS4731</name>
</gene>
<keyword evidence="5" id="KW-0106">Calcium</keyword>
<dbReference type="SUPFAM" id="SSF52047">
    <property type="entry name" value="RNI-like"/>
    <property type="match status" value="1"/>
</dbReference>
<proteinExistence type="inferred from homology"/>
<name>A0A7I8VID4_9ANNE</name>
<evidence type="ECO:0000256" key="7">
    <source>
        <dbReference type="ARBA" id="ARBA00022989"/>
    </source>
</evidence>
<comment type="caution">
    <text evidence="13">The sequence shown here is derived from an EMBL/GenBank/DDBJ whole genome shotgun (WGS) entry which is preliminary data.</text>
</comment>
<dbReference type="PANTHER" id="PTHR12369:SF17">
    <property type="entry name" value="CHONDROITIN SULFATE SYNTHASE 1-LIKE"/>
    <property type="match status" value="1"/>
</dbReference>